<comment type="caution">
    <text evidence="1">The sequence shown here is derived from an EMBL/GenBank/DDBJ whole genome shotgun (WGS) entry which is preliminary data.</text>
</comment>
<keyword evidence="2" id="KW-1185">Reference proteome</keyword>
<evidence type="ECO:0000313" key="2">
    <source>
        <dbReference type="Proteomes" id="UP000006237"/>
    </source>
</evidence>
<organism evidence="1 2">
    <name type="scientific">Corynebacterium glucuronolyticum ATCC 51866</name>
    <dbReference type="NCBI Taxonomy" id="548478"/>
    <lineage>
        <taxon>Bacteria</taxon>
        <taxon>Bacillati</taxon>
        <taxon>Actinomycetota</taxon>
        <taxon>Actinomycetes</taxon>
        <taxon>Mycobacteriales</taxon>
        <taxon>Corynebacteriaceae</taxon>
        <taxon>Corynebacterium</taxon>
    </lineage>
</organism>
<gene>
    <name evidence="1" type="ORF">HMPREF0293_0672</name>
</gene>
<dbReference type="Proteomes" id="UP000006237">
    <property type="component" value="Unassembled WGS sequence"/>
</dbReference>
<protein>
    <submittedName>
        <fullName evidence="1">Uncharacterized protein</fullName>
    </submittedName>
</protein>
<sequence>MVKKVLSNDSVFEVFLLFVGVLAGNRASNTHHFSQSKKSRDSVSNNYWDITNLD</sequence>
<accession>A0ABM9XRQ7</accession>
<evidence type="ECO:0000313" key="1">
    <source>
        <dbReference type="EMBL" id="EEI63876.1"/>
    </source>
</evidence>
<name>A0ABM9XRQ7_9CORY</name>
<proteinExistence type="predicted"/>
<reference evidence="1 2" key="1">
    <citation type="submission" date="2009-01" db="EMBL/GenBank/DDBJ databases">
        <authorList>
            <person name="Qin X."/>
            <person name="Bachman B."/>
            <person name="Battles P."/>
            <person name="Bell A."/>
            <person name="Bess C."/>
            <person name="Bickham C."/>
            <person name="Chaboub L."/>
            <person name="Chen D."/>
            <person name="Coyle M."/>
            <person name="Deiros D.R."/>
            <person name="Dinh H."/>
            <person name="Forbes L."/>
            <person name="Fowler G."/>
            <person name="Francisco L."/>
            <person name="Fu Q."/>
            <person name="Gubbala S."/>
            <person name="Hale W."/>
            <person name="Han Y."/>
            <person name="Hemphill L."/>
            <person name="Highlander S.K."/>
            <person name="Hirani K."/>
            <person name="Hogues M."/>
            <person name="Jackson L."/>
            <person name="Jakkamsetti A."/>
            <person name="Javaid M."/>
            <person name="Jiang H."/>
            <person name="Korchina V."/>
            <person name="Kovar C."/>
            <person name="Lara F."/>
            <person name="Lee S."/>
            <person name="Mata R."/>
            <person name="Mathew T."/>
            <person name="Moen C."/>
            <person name="Morales K."/>
            <person name="Munidasa M."/>
            <person name="Nazareth L."/>
            <person name="Ngo R."/>
            <person name="Nguyen L."/>
            <person name="Okwuonu G."/>
            <person name="Ongeri F."/>
            <person name="Patil S."/>
            <person name="Petrosino J."/>
            <person name="Pham C."/>
            <person name="Pham P."/>
            <person name="Pu L.-L."/>
            <person name="Puazo M."/>
            <person name="Raj R."/>
            <person name="Reid J."/>
            <person name="Rouhana J."/>
            <person name="Saada N."/>
            <person name="Shang Y."/>
            <person name="Simmons D."/>
            <person name="Thornton R."/>
            <person name="Warren J."/>
            <person name="Weissenberger G."/>
            <person name="Zhang J."/>
            <person name="Zhang L."/>
            <person name="Zhou C."/>
            <person name="Zhu D."/>
            <person name="Muzny D."/>
            <person name="Worley K."/>
            <person name="Gibbs R."/>
        </authorList>
    </citation>
    <scope>NUCLEOTIDE SEQUENCE [LARGE SCALE GENOMIC DNA]</scope>
    <source>
        <strain evidence="1 2">ATCC 51866</strain>
    </source>
</reference>
<dbReference type="EMBL" id="ACHF01000020">
    <property type="protein sequence ID" value="EEI63876.1"/>
    <property type="molecule type" value="Genomic_DNA"/>
</dbReference>